<dbReference type="PROSITE" id="PS51832">
    <property type="entry name" value="HD_GYP"/>
    <property type="match status" value="2"/>
</dbReference>
<dbReference type="Pfam" id="PF13487">
    <property type="entry name" value="HD_5"/>
    <property type="match status" value="1"/>
</dbReference>
<sequence length="448" mass="50571">MIKELKVPLGDLIFCLSDAIDLISPSIANHHKRVAYIALNLALEMNLPAEERKQLVIASLLHDCGSLSLKDRLEALEFEFQKPHIHAVLGYHLLLQFPPLAPIAPLVLYHHLNWTEYSNSPHREAIPWLSQLLYLADRLDTLIIQQPGGESLPVKGITARIREYRGKMFAPPLVEAFEALAAKEYFWLDLFSPSLQAILAAEAGISAVELDLERLLALTKLFAQLVDFRNHFTATHSSGVAVCAEKIGQLCGFSNRESQMLRVAGYFHDLGKIVVPESILNKPGRLTTSEFSVIKTHPYYTYRLLYPLTDLATINSWAAFHHERLDGKGYPFHHPAGDLSLGSRIVAVADFFTALSEDRPYRPGLSREKLAQLLTERVQDGALDPHLVQLVLEQLNELNPIRQRAQADAGREYDHFMRNACFDSSRFPLPLDLHADESRFVRPFHEIV</sequence>
<dbReference type="InterPro" id="IPR006674">
    <property type="entry name" value="HD_domain"/>
</dbReference>
<gene>
    <name evidence="3" type="ORF">EDC14_1006140</name>
</gene>
<feature type="domain" description="HD-GYP" evidence="2">
    <location>
        <begin position="211"/>
        <end position="407"/>
    </location>
</feature>
<dbReference type="Pfam" id="PF01966">
    <property type="entry name" value="HD"/>
    <property type="match status" value="1"/>
</dbReference>
<evidence type="ECO:0000259" key="2">
    <source>
        <dbReference type="PROSITE" id="PS51832"/>
    </source>
</evidence>
<feature type="domain" description="HD" evidence="1">
    <location>
        <begin position="27"/>
        <end position="142"/>
    </location>
</feature>
<evidence type="ECO:0000313" key="3">
    <source>
        <dbReference type="EMBL" id="TCL72427.1"/>
    </source>
</evidence>
<dbReference type="Gene3D" id="1.10.3210.10">
    <property type="entry name" value="Hypothetical protein af1432"/>
    <property type="match status" value="2"/>
</dbReference>
<dbReference type="EMBL" id="SLUN01000006">
    <property type="protein sequence ID" value="TCL72427.1"/>
    <property type="molecule type" value="Genomic_DNA"/>
</dbReference>
<dbReference type="InterPro" id="IPR003607">
    <property type="entry name" value="HD/PDEase_dom"/>
</dbReference>
<dbReference type="CDD" id="cd00077">
    <property type="entry name" value="HDc"/>
    <property type="match status" value="2"/>
</dbReference>
<evidence type="ECO:0000259" key="1">
    <source>
        <dbReference type="PROSITE" id="PS51831"/>
    </source>
</evidence>
<accession>A0A4V2QFL7</accession>
<dbReference type="OrthoDB" id="9804747at2"/>
<dbReference type="AlphaFoldDB" id="A0A4V2QFL7"/>
<dbReference type="PANTHER" id="PTHR43155">
    <property type="entry name" value="CYCLIC DI-GMP PHOSPHODIESTERASE PA4108-RELATED"/>
    <property type="match status" value="1"/>
</dbReference>
<reference evidence="3 4" key="1">
    <citation type="submission" date="2019-03" db="EMBL/GenBank/DDBJ databases">
        <title>Genomic Encyclopedia of Type Strains, Phase IV (KMG-IV): sequencing the most valuable type-strain genomes for metagenomic binning, comparative biology and taxonomic classification.</title>
        <authorList>
            <person name="Goeker M."/>
        </authorList>
    </citation>
    <scope>NUCLEOTIDE SEQUENCE [LARGE SCALE GENOMIC DNA]</scope>
    <source>
        <strain evidence="3 4">LX-B</strain>
    </source>
</reference>
<dbReference type="PROSITE" id="PS51831">
    <property type="entry name" value="HD"/>
    <property type="match status" value="1"/>
</dbReference>
<dbReference type="RefSeq" id="WP_132013634.1">
    <property type="nucleotide sequence ID" value="NZ_SLUN01000006.1"/>
</dbReference>
<comment type="caution">
    <text evidence="3">The sequence shown here is derived from an EMBL/GenBank/DDBJ whole genome shotgun (WGS) entry which is preliminary data.</text>
</comment>
<proteinExistence type="predicted"/>
<dbReference type="InterPro" id="IPR037522">
    <property type="entry name" value="HD_GYP_dom"/>
</dbReference>
<evidence type="ECO:0000313" key="4">
    <source>
        <dbReference type="Proteomes" id="UP000295008"/>
    </source>
</evidence>
<organism evidence="3 4">
    <name type="scientific">Hydrogenispora ethanolica</name>
    <dbReference type="NCBI Taxonomy" id="1082276"/>
    <lineage>
        <taxon>Bacteria</taxon>
        <taxon>Bacillati</taxon>
        <taxon>Bacillota</taxon>
        <taxon>Hydrogenispora</taxon>
    </lineage>
</organism>
<feature type="domain" description="HD-GYP" evidence="2">
    <location>
        <begin position="5"/>
        <end position="193"/>
    </location>
</feature>
<dbReference type="Proteomes" id="UP000295008">
    <property type="component" value="Unassembled WGS sequence"/>
</dbReference>
<name>A0A4V2QFL7_HYDET</name>
<dbReference type="SMART" id="SM00471">
    <property type="entry name" value="HDc"/>
    <property type="match status" value="2"/>
</dbReference>
<keyword evidence="4" id="KW-1185">Reference proteome</keyword>
<dbReference type="SUPFAM" id="SSF109604">
    <property type="entry name" value="HD-domain/PDEase-like"/>
    <property type="match status" value="2"/>
</dbReference>
<protein>
    <submittedName>
        <fullName evidence="3">HD domain-containing protein</fullName>
    </submittedName>
</protein>